<accession>A0A1Q3DW50</accession>
<comment type="caution">
    <text evidence="1">The sequence shown here is derived from an EMBL/GenBank/DDBJ whole genome shotgun (WGS) entry which is preliminary data.</text>
</comment>
<reference evidence="1 2" key="1">
    <citation type="submission" date="2016-08" db="EMBL/GenBank/DDBJ databases">
        <authorList>
            <consortium name="Lentinula edodes genome sequencing consortium"/>
            <person name="Sakamoto Y."/>
            <person name="Nakade K."/>
            <person name="Sato S."/>
            <person name="Yoshida Y."/>
            <person name="Miyazaki K."/>
            <person name="Natsume S."/>
            <person name="Konno N."/>
        </authorList>
    </citation>
    <scope>NUCLEOTIDE SEQUENCE [LARGE SCALE GENOMIC DNA]</scope>
    <source>
        <strain evidence="1 2">NBRC 111202</strain>
    </source>
</reference>
<proteinExistence type="predicted"/>
<evidence type="ECO:0000313" key="2">
    <source>
        <dbReference type="Proteomes" id="UP000188533"/>
    </source>
</evidence>
<evidence type="ECO:0000313" key="1">
    <source>
        <dbReference type="EMBL" id="GAV99190.1"/>
    </source>
</evidence>
<organism evidence="1 2">
    <name type="scientific">Lentinula edodes</name>
    <name type="common">Shiitake mushroom</name>
    <name type="synonym">Lentinus edodes</name>
    <dbReference type="NCBI Taxonomy" id="5353"/>
    <lineage>
        <taxon>Eukaryota</taxon>
        <taxon>Fungi</taxon>
        <taxon>Dikarya</taxon>
        <taxon>Basidiomycota</taxon>
        <taxon>Agaricomycotina</taxon>
        <taxon>Agaricomycetes</taxon>
        <taxon>Agaricomycetidae</taxon>
        <taxon>Agaricales</taxon>
        <taxon>Marasmiineae</taxon>
        <taxon>Omphalotaceae</taxon>
        <taxon>Lentinula</taxon>
    </lineage>
</organism>
<name>A0A1Q3DW50_LENED</name>
<protein>
    <submittedName>
        <fullName evidence="1">Uncharacterized protein</fullName>
    </submittedName>
</protein>
<dbReference type="Proteomes" id="UP000188533">
    <property type="component" value="Unassembled WGS sequence"/>
</dbReference>
<sequence length="79" mass="8890">MRNIVHSIDFLLFEATTLQIGFSITPWSDPGLIMKRISPCSSHKWWKKNADARHGNAKSCGPVPAETNLTISWYITICS</sequence>
<dbReference type="EMBL" id="BDGU01000012">
    <property type="protein sequence ID" value="GAV99190.1"/>
    <property type="molecule type" value="Genomic_DNA"/>
</dbReference>
<gene>
    <name evidence="1" type="ORF">LENED_000630</name>
</gene>
<reference evidence="1 2" key="2">
    <citation type="submission" date="2017-02" db="EMBL/GenBank/DDBJ databases">
        <title>A genome survey and senescence transcriptome analysis in Lentinula edodes.</title>
        <authorList>
            <person name="Sakamoto Y."/>
            <person name="Nakade K."/>
            <person name="Sato S."/>
            <person name="Yoshida Y."/>
            <person name="Miyazaki K."/>
            <person name="Natsume S."/>
            <person name="Konno N."/>
        </authorList>
    </citation>
    <scope>NUCLEOTIDE SEQUENCE [LARGE SCALE GENOMIC DNA]</scope>
    <source>
        <strain evidence="1 2">NBRC 111202</strain>
    </source>
</reference>
<keyword evidence="2" id="KW-1185">Reference proteome</keyword>
<dbReference type="AlphaFoldDB" id="A0A1Q3DW50"/>